<evidence type="ECO:0000256" key="8">
    <source>
        <dbReference type="ARBA" id="ARBA00023002"/>
    </source>
</evidence>
<dbReference type="GO" id="GO:0005886">
    <property type="term" value="C:plasma membrane"/>
    <property type="evidence" value="ECO:0007669"/>
    <property type="project" value="UniProtKB-SubCell"/>
</dbReference>
<dbReference type="EMBL" id="FPHD01000007">
    <property type="protein sequence ID" value="SFV50312.1"/>
    <property type="molecule type" value="Genomic_DNA"/>
</dbReference>
<keyword evidence="10 12" id="KW-0472">Membrane</keyword>
<evidence type="ECO:0000256" key="1">
    <source>
        <dbReference type="ARBA" id="ARBA00001970"/>
    </source>
</evidence>
<keyword evidence="7 12" id="KW-1133">Transmembrane helix</keyword>
<dbReference type="PANTHER" id="PTHR40255:SF1">
    <property type="entry name" value="PROTOPORPHYRINOGEN IX OXIDASE"/>
    <property type="match status" value="1"/>
</dbReference>
<keyword evidence="4" id="KW-0349">Heme</keyword>
<feature type="transmembrane region" description="Helical" evidence="12">
    <location>
        <begin position="123"/>
        <end position="141"/>
    </location>
</feature>
<protein>
    <submittedName>
        <fullName evidence="13">Protoporphyrinogen IX oxidase, novel form, HemJ</fullName>
        <ecNumber evidence="13">1.3.-.-</ecNumber>
    </submittedName>
</protein>
<evidence type="ECO:0000256" key="9">
    <source>
        <dbReference type="ARBA" id="ARBA00023004"/>
    </source>
</evidence>
<evidence type="ECO:0000256" key="11">
    <source>
        <dbReference type="ARBA" id="ARBA00023444"/>
    </source>
</evidence>
<dbReference type="PIRSF" id="PIRSF004638">
    <property type="entry name" value="UCP004638"/>
    <property type="match status" value="1"/>
</dbReference>
<reference evidence="13" key="1">
    <citation type="submission" date="2016-10" db="EMBL/GenBank/DDBJ databases">
        <authorList>
            <person name="de Groot N.N."/>
        </authorList>
    </citation>
    <scope>NUCLEOTIDE SEQUENCE</scope>
</reference>
<dbReference type="Pfam" id="PF03653">
    <property type="entry name" value="UPF0093"/>
    <property type="match status" value="1"/>
</dbReference>
<keyword evidence="9" id="KW-0408">Iron</keyword>
<feature type="transmembrane region" description="Helical" evidence="12">
    <location>
        <begin position="6"/>
        <end position="24"/>
    </location>
</feature>
<evidence type="ECO:0000256" key="4">
    <source>
        <dbReference type="ARBA" id="ARBA00022617"/>
    </source>
</evidence>
<comment type="subcellular location">
    <subcellularLocation>
        <location evidence="2">Cell membrane</location>
        <topology evidence="2">Multi-pass membrane protein</topology>
    </subcellularLocation>
</comment>
<evidence type="ECO:0000256" key="7">
    <source>
        <dbReference type="ARBA" id="ARBA00022989"/>
    </source>
</evidence>
<comment type="cofactor">
    <cofactor evidence="1">
        <name>heme b</name>
        <dbReference type="ChEBI" id="CHEBI:60344"/>
    </cofactor>
</comment>
<dbReference type="HAMAP" id="MF_02239">
    <property type="entry name" value="HemJ"/>
    <property type="match status" value="1"/>
</dbReference>
<keyword evidence="3" id="KW-1003">Cell membrane</keyword>
<evidence type="ECO:0000256" key="2">
    <source>
        <dbReference type="ARBA" id="ARBA00004651"/>
    </source>
</evidence>
<comment type="pathway">
    <text evidence="11">Porphyrin-containing compound metabolism.</text>
</comment>
<dbReference type="InterPro" id="IPR005265">
    <property type="entry name" value="HemJ-like"/>
</dbReference>
<evidence type="ECO:0000256" key="5">
    <source>
        <dbReference type="ARBA" id="ARBA00022692"/>
    </source>
</evidence>
<evidence type="ECO:0000313" key="13">
    <source>
        <dbReference type="EMBL" id="SFV50312.1"/>
    </source>
</evidence>
<evidence type="ECO:0000256" key="3">
    <source>
        <dbReference type="ARBA" id="ARBA00022475"/>
    </source>
</evidence>
<keyword evidence="6" id="KW-0479">Metal-binding</keyword>
<dbReference type="PANTHER" id="PTHR40255">
    <property type="entry name" value="UPF0093 MEMBRANE PROTEIN SLR1790"/>
    <property type="match status" value="1"/>
</dbReference>
<keyword evidence="8 13" id="KW-0560">Oxidoreductase</keyword>
<keyword evidence="5 12" id="KW-0812">Transmembrane</keyword>
<dbReference type="AlphaFoldDB" id="A0A1W1BA06"/>
<evidence type="ECO:0000256" key="6">
    <source>
        <dbReference type="ARBA" id="ARBA00022723"/>
    </source>
</evidence>
<evidence type="ECO:0000256" key="10">
    <source>
        <dbReference type="ARBA" id="ARBA00023136"/>
    </source>
</evidence>
<accession>A0A1W1BA06</accession>
<gene>
    <name evidence="13" type="ORF">MNB_SV-8-458</name>
</gene>
<proteinExistence type="inferred from homology"/>
<evidence type="ECO:0000256" key="12">
    <source>
        <dbReference type="SAM" id="Phobius"/>
    </source>
</evidence>
<dbReference type="GO" id="GO:0046872">
    <property type="term" value="F:metal ion binding"/>
    <property type="evidence" value="ECO:0007669"/>
    <property type="project" value="UniProtKB-KW"/>
</dbReference>
<organism evidence="13">
    <name type="scientific">hydrothermal vent metagenome</name>
    <dbReference type="NCBI Taxonomy" id="652676"/>
    <lineage>
        <taxon>unclassified sequences</taxon>
        <taxon>metagenomes</taxon>
        <taxon>ecological metagenomes</taxon>
    </lineage>
</organism>
<sequence>MAYYTWILAFHVMSFVSWMAMLFYQPRLFVYHSENGDNEGFVKVVQRQEYILNKAIGTPAMWATILSGSTMLYLNPAIFQSGNWMYVKILLLAFLIAYHFSLEVLRKNLIQNPHYKSGKWFRFYNEVPTLLMIFIVIMVVVKPF</sequence>
<dbReference type="NCBIfam" id="TIGR00701">
    <property type="entry name" value="protoporphyrinogen oxidase HemJ"/>
    <property type="match status" value="1"/>
</dbReference>
<name>A0A1W1BA06_9ZZZZ</name>
<dbReference type="EC" id="1.3.-.-" evidence="13"/>
<dbReference type="GO" id="GO:0016491">
    <property type="term" value="F:oxidoreductase activity"/>
    <property type="evidence" value="ECO:0007669"/>
    <property type="project" value="UniProtKB-KW"/>
</dbReference>
<feature type="transmembrane region" description="Helical" evidence="12">
    <location>
        <begin position="85"/>
        <end position="102"/>
    </location>
</feature>